<dbReference type="SUPFAM" id="SSF51735">
    <property type="entry name" value="NAD(P)-binding Rossmann-fold domains"/>
    <property type="match status" value="1"/>
</dbReference>
<accession>A0A6N2RW92</accession>
<evidence type="ECO:0000259" key="1">
    <source>
        <dbReference type="Pfam" id="PF13460"/>
    </source>
</evidence>
<dbReference type="CDD" id="cd05243">
    <property type="entry name" value="SDR_a5"/>
    <property type="match status" value="1"/>
</dbReference>
<evidence type="ECO:0000313" key="2">
    <source>
        <dbReference type="EMBL" id="VYS84894.1"/>
    </source>
</evidence>
<dbReference type="AlphaFoldDB" id="A0A6N2RW92"/>
<reference evidence="2" key="1">
    <citation type="submission" date="2019-11" db="EMBL/GenBank/DDBJ databases">
        <authorList>
            <person name="Feng L."/>
        </authorList>
    </citation>
    <scope>NUCLEOTIDE SEQUENCE</scope>
    <source>
        <strain evidence="2">BdentiumLFYP24</strain>
    </source>
</reference>
<proteinExistence type="predicted"/>
<dbReference type="Gene3D" id="3.40.50.720">
    <property type="entry name" value="NAD(P)-binding Rossmann-like Domain"/>
    <property type="match status" value="1"/>
</dbReference>
<dbReference type="EMBL" id="CACRSP010000003">
    <property type="protein sequence ID" value="VYS84894.1"/>
    <property type="molecule type" value="Genomic_DNA"/>
</dbReference>
<gene>
    <name evidence="2" type="ORF">BDLFYP24_01187</name>
</gene>
<dbReference type="Pfam" id="PF13460">
    <property type="entry name" value="NAD_binding_10"/>
    <property type="match status" value="1"/>
</dbReference>
<dbReference type="PANTHER" id="PTHR15020">
    <property type="entry name" value="FLAVIN REDUCTASE-RELATED"/>
    <property type="match status" value="1"/>
</dbReference>
<dbReference type="InterPro" id="IPR036291">
    <property type="entry name" value="NAD(P)-bd_dom_sf"/>
</dbReference>
<sequence>MTKPTHVLFVGATGSIGRLAVAEGLAQGYQVRALVRDTSRAHFDARVNMFEGDLTSIESLKSALDGINGIVFTMGAHDGPSMIEKIDYGAVRNTLLALDGRKVRIALMTAIGVTYMDSKYNRDYQAHDWKRRSERLVRTSGNEYTIVRPSWFDYNDSDQQRLVFLQGDTHRHASPEDGAVARAQIARVLVSALGSDEADHKTLELIAEQGPAQADLSPLFEGLEPDAAGSFDGVHDEANFPLSAQPKRVLRDLDTIQSLA</sequence>
<protein>
    <submittedName>
        <fullName evidence="2">NmrA-like family protein</fullName>
    </submittedName>
</protein>
<name>A0A6N2RW92_9BIFI</name>
<dbReference type="InterPro" id="IPR016040">
    <property type="entry name" value="NAD(P)-bd_dom"/>
</dbReference>
<dbReference type="PANTHER" id="PTHR15020:SF50">
    <property type="entry name" value="UPF0659 PROTEIN YMR090W"/>
    <property type="match status" value="1"/>
</dbReference>
<dbReference type="RefSeq" id="WP_156341584.1">
    <property type="nucleotide sequence ID" value="NZ_CACRSP010000003.1"/>
</dbReference>
<organism evidence="2">
    <name type="scientific">Bifidobacterium dentium</name>
    <dbReference type="NCBI Taxonomy" id="1689"/>
    <lineage>
        <taxon>Bacteria</taxon>
        <taxon>Bacillati</taxon>
        <taxon>Actinomycetota</taxon>
        <taxon>Actinomycetes</taxon>
        <taxon>Bifidobacteriales</taxon>
        <taxon>Bifidobacteriaceae</taxon>
        <taxon>Bifidobacterium</taxon>
    </lineage>
</organism>
<feature type="domain" description="NAD(P)-binding" evidence="1">
    <location>
        <begin position="11"/>
        <end position="194"/>
    </location>
</feature>